<evidence type="ECO:0000313" key="2">
    <source>
        <dbReference type="Proteomes" id="UP001064048"/>
    </source>
</evidence>
<protein>
    <submittedName>
        <fullName evidence="1">Uncharacterized protein</fullName>
    </submittedName>
</protein>
<gene>
    <name evidence="1" type="ORF">MSG28_014304</name>
</gene>
<reference evidence="1 2" key="1">
    <citation type="journal article" date="2022" name="Genome Biol. Evol.">
        <title>The Spruce Budworm Genome: Reconstructing the Evolutionary History of Antifreeze Proteins.</title>
        <authorList>
            <person name="Beliveau C."/>
            <person name="Gagne P."/>
            <person name="Picq S."/>
            <person name="Vernygora O."/>
            <person name="Keeling C.I."/>
            <person name="Pinkney K."/>
            <person name="Doucet D."/>
            <person name="Wen F."/>
            <person name="Johnston J.S."/>
            <person name="Maaroufi H."/>
            <person name="Boyle B."/>
            <person name="Laroche J."/>
            <person name="Dewar K."/>
            <person name="Juretic N."/>
            <person name="Blackburn G."/>
            <person name="Nisole A."/>
            <person name="Brunet B."/>
            <person name="Brandao M."/>
            <person name="Lumley L."/>
            <person name="Duan J."/>
            <person name="Quan G."/>
            <person name="Lucarotti C.J."/>
            <person name="Roe A.D."/>
            <person name="Sperling F.A.H."/>
            <person name="Levesque R.C."/>
            <person name="Cusson M."/>
        </authorList>
    </citation>
    <scope>NUCLEOTIDE SEQUENCE [LARGE SCALE GENOMIC DNA]</scope>
    <source>
        <strain evidence="1">Glfc:IPQL:Cfum</strain>
    </source>
</reference>
<organism evidence="1 2">
    <name type="scientific">Choristoneura fumiferana</name>
    <name type="common">Spruce budworm moth</name>
    <name type="synonym">Archips fumiferana</name>
    <dbReference type="NCBI Taxonomy" id="7141"/>
    <lineage>
        <taxon>Eukaryota</taxon>
        <taxon>Metazoa</taxon>
        <taxon>Ecdysozoa</taxon>
        <taxon>Arthropoda</taxon>
        <taxon>Hexapoda</taxon>
        <taxon>Insecta</taxon>
        <taxon>Pterygota</taxon>
        <taxon>Neoptera</taxon>
        <taxon>Endopterygota</taxon>
        <taxon>Lepidoptera</taxon>
        <taxon>Glossata</taxon>
        <taxon>Ditrysia</taxon>
        <taxon>Tortricoidea</taxon>
        <taxon>Tortricidae</taxon>
        <taxon>Tortricinae</taxon>
        <taxon>Choristoneura</taxon>
    </lineage>
</organism>
<accession>A0ACC0JGR7</accession>
<keyword evidence="2" id="KW-1185">Reference proteome</keyword>
<dbReference type="Proteomes" id="UP001064048">
    <property type="component" value="Chromosome 25"/>
</dbReference>
<comment type="caution">
    <text evidence="1">The sequence shown here is derived from an EMBL/GenBank/DDBJ whole genome shotgun (WGS) entry which is preliminary data.</text>
</comment>
<proteinExistence type="predicted"/>
<evidence type="ECO:0000313" key="1">
    <source>
        <dbReference type="EMBL" id="KAI8423279.1"/>
    </source>
</evidence>
<dbReference type="EMBL" id="CM046125">
    <property type="protein sequence ID" value="KAI8423279.1"/>
    <property type="molecule type" value="Genomic_DNA"/>
</dbReference>
<sequence length="436" mass="49500">MAETLVQYETKTSPTDMRCAVLTVPKEDHRSPQGRHYADRISEMALTTDEICYVWGLSRANRNTYAYVYVHYAKAVRAKKEHGGGGKWQQSVKTRGLHAPGPYPRLDFNNDVGVKTAKLKYVGPKLLGNGSLVTDTPRGWIQTANYDRGGWRVHLGYLEDSHLVTNNGSKSVLRIFLQDFLVEGPEGRVIFLRDPLWQILMLVEAGLPPHSPPLPFNLTQQSRIRSTYIDLARFTRSIRSSEDIILAEQDILQHLDSFHAYGGDCTNLTIENTTKKELAKSLQPFTRDAVTKGNRDYAKAVRAKNEHGGARYKITQNGNKRRIYITKEGLKLTGEEYRGEPRGWIQTANYDRGGWRVHLGYLEDSHLVTNNGSKSVLRILLQDFSCGSADSEKLLLKRIRQETHKAITSAYECQKKSTTGSEKPLLRRIRQETQRL</sequence>
<name>A0ACC0JGR7_CHOFU</name>